<dbReference type="RefSeq" id="XP_008617944.1">
    <property type="nucleotide sequence ID" value="XM_008619722.1"/>
</dbReference>
<dbReference type="AlphaFoldDB" id="T0RFV0"/>
<evidence type="ECO:0000313" key="3">
    <source>
        <dbReference type="Proteomes" id="UP000030762"/>
    </source>
</evidence>
<name>T0RFV0_SAPDV</name>
<dbReference type="GeneID" id="19954352"/>
<dbReference type="Proteomes" id="UP000030762">
    <property type="component" value="Unassembled WGS sequence"/>
</dbReference>
<dbReference type="EMBL" id="JH767193">
    <property type="protein sequence ID" value="EQC28547.1"/>
    <property type="molecule type" value="Genomic_DNA"/>
</dbReference>
<dbReference type="VEuPathDB" id="FungiDB:SDRG_13625"/>
<accession>T0RFV0</accession>
<proteinExistence type="predicted"/>
<evidence type="ECO:0000256" key="1">
    <source>
        <dbReference type="SAM" id="MobiDB-lite"/>
    </source>
</evidence>
<reference evidence="2 3" key="1">
    <citation type="submission" date="2012-04" db="EMBL/GenBank/DDBJ databases">
        <title>The Genome Sequence of Saprolegnia declina VS20.</title>
        <authorList>
            <consortium name="The Broad Institute Genome Sequencing Platform"/>
            <person name="Russ C."/>
            <person name="Nusbaum C."/>
            <person name="Tyler B."/>
            <person name="van West P."/>
            <person name="Dieguez-Uribeondo J."/>
            <person name="de Bruijn I."/>
            <person name="Tripathy S."/>
            <person name="Jiang R."/>
            <person name="Young S.K."/>
            <person name="Zeng Q."/>
            <person name="Gargeya S."/>
            <person name="Fitzgerald M."/>
            <person name="Haas B."/>
            <person name="Abouelleil A."/>
            <person name="Alvarado L."/>
            <person name="Arachchi H.M."/>
            <person name="Berlin A."/>
            <person name="Chapman S.B."/>
            <person name="Goldberg J."/>
            <person name="Griggs A."/>
            <person name="Gujja S."/>
            <person name="Hansen M."/>
            <person name="Howarth C."/>
            <person name="Imamovic A."/>
            <person name="Larimer J."/>
            <person name="McCowen C."/>
            <person name="Montmayeur A."/>
            <person name="Murphy C."/>
            <person name="Neiman D."/>
            <person name="Pearson M."/>
            <person name="Priest M."/>
            <person name="Roberts A."/>
            <person name="Saif S."/>
            <person name="Shea T."/>
            <person name="Sisk P."/>
            <person name="Sykes S."/>
            <person name="Wortman J."/>
            <person name="Nusbaum C."/>
            <person name="Birren B."/>
        </authorList>
    </citation>
    <scope>NUCLEOTIDE SEQUENCE [LARGE SCALE GENOMIC DNA]</scope>
    <source>
        <strain evidence="2 3">VS20</strain>
    </source>
</reference>
<sequence>METMFPMPVARCKQKPGPAVAQQQYAPFRMTYMDKKAYIDPFEMARGPGYLESPLVVTKRPITLYKVERAKGFNPTLPVHADAMYDVDHGIAYETTHKGNAVALKSASPRFPETRDRAPGPGSYHCEEFHGAFPILLHVVTPRDAKQAQHEKKDALKHMMGVIPVQETPTPKRSIRKSAPSASTDERKTELYMHTLQDVAITSSSDDAACTSSPLVARLTPRNAYNGAYLAQAPSPTLWVQPPPTCHRPTPQTVAVSPPKSGRKHRQRQSPRVFVRLTP</sequence>
<feature type="region of interest" description="Disordered" evidence="1">
    <location>
        <begin position="241"/>
        <end position="279"/>
    </location>
</feature>
<gene>
    <name evidence="2" type="ORF">SDRG_13625</name>
</gene>
<dbReference type="InParanoid" id="T0RFV0"/>
<dbReference type="OMA" id="FTHRRDD"/>
<dbReference type="OrthoDB" id="68458at2759"/>
<evidence type="ECO:0000313" key="2">
    <source>
        <dbReference type="EMBL" id="EQC28547.1"/>
    </source>
</evidence>
<dbReference type="eggNOG" id="ENOG502SFJ1">
    <property type="taxonomic scope" value="Eukaryota"/>
</dbReference>
<organism evidence="2 3">
    <name type="scientific">Saprolegnia diclina (strain VS20)</name>
    <dbReference type="NCBI Taxonomy" id="1156394"/>
    <lineage>
        <taxon>Eukaryota</taxon>
        <taxon>Sar</taxon>
        <taxon>Stramenopiles</taxon>
        <taxon>Oomycota</taxon>
        <taxon>Saprolegniomycetes</taxon>
        <taxon>Saprolegniales</taxon>
        <taxon>Saprolegniaceae</taxon>
        <taxon>Saprolegnia</taxon>
    </lineage>
</organism>
<keyword evidence="3" id="KW-1185">Reference proteome</keyword>
<protein>
    <submittedName>
        <fullName evidence="2">Uncharacterized protein</fullName>
    </submittedName>
</protein>